<gene>
    <name evidence="6" type="ORF">F0P94_11465</name>
</gene>
<protein>
    <submittedName>
        <fullName evidence="6">Na+-dependent transporter</fullName>
    </submittedName>
</protein>
<keyword evidence="2 5" id="KW-0812">Transmembrane</keyword>
<feature type="transmembrane region" description="Helical" evidence="5">
    <location>
        <begin position="45"/>
        <end position="62"/>
    </location>
</feature>
<comment type="subcellular location">
    <subcellularLocation>
        <location evidence="1">Membrane</location>
        <topology evidence="1">Multi-pass membrane protein</topology>
    </subcellularLocation>
</comment>
<evidence type="ECO:0000256" key="4">
    <source>
        <dbReference type="ARBA" id="ARBA00023136"/>
    </source>
</evidence>
<name>A0A5N1IX42_9BACT</name>
<evidence type="ECO:0000256" key="2">
    <source>
        <dbReference type="ARBA" id="ARBA00022692"/>
    </source>
</evidence>
<feature type="transmembrane region" description="Helical" evidence="5">
    <location>
        <begin position="6"/>
        <end position="24"/>
    </location>
</feature>
<evidence type="ECO:0000256" key="5">
    <source>
        <dbReference type="SAM" id="Phobius"/>
    </source>
</evidence>
<dbReference type="InterPro" id="IPR002657">
    <property type="entry name" value="BilAc:Na_symport/Acr3"/>
</dbReference>
<accession>A0A5N1IX42</accession>
<evidence type="ECO:0000313" key="6">
    <source>
        <dbReference type="EMBL" id="KAA9332623.1"/>
    </source>
</evidence>
<dbReference type="GO" id="GO:0016020">
    <property type="term" value="C:membrane"/>
    <property type="evidence" value="ECO:0007669"/>
    <property type="project" value="UniProtKB-SubCell"/>
</dbReference>
<dbReference type="Gene3D" id="1.20.1530.20">
    <property type="match status" value="1"/>
</dbReference>
<keyword evidence="4 5" id="KW-0472">Membrane</keyword>
<sequence>MNAIAIISVILKISIFLTALGYGLKTTSEDAFYLIRKPGLLLRSVLAMNIIMPVVALLIAHFSALSPLVKVALVGISISPLAPLFPRKPLHAGGRRSYVIGLMLTASLLTLILIPLTLKILDIILVRPVNIAMKEIVASALISVIVPLFSGIALRYFAPAFSKKFGNPVARISQIMLGIALLPVLVKMFPAVIHLIGNGTVLAIAVFSITGLLAGHFLGGPDPADRSVLAMAAASRHPAIAIAVASANLPGQKLVPAAILLYLIVSALIVFPYLKWIRKPAPGNQTRK</sequence>
<feature type="transmembrane region" description="Helical" evidence="5">
    <location>
        <begin position="254"/>
        <end position="274"/>
    </location>
</feature>
<dbReference type="Pfam" id="PF01758">
    <property type="entry name" value="SBF"/>
    <property type="match status" value="1"/>
</dbReference>
<dbReference type="AlphaFoldDB" id="A0A5N1IX42"/>
<keyword evidence="3 5" id="KW-1133">Transmembrane helix</keyword>
<comment type="caution">
    <text evidence="6">The sequence shown here is derived from an EMBL/GenBank/DDBJ whole genome shotgun (WGS) entry which is preliminary data.</text>
</comment>
<proteinExistence type="predicted"/>
<keyword evidence="7" id="KW-1185">Reference proteome</keyword>
<dbReference type="InterPro" id="IPR038770">
    <property type="entry name" value="Na+/solute_symporter_sf"/>
</dbReference>
<dbReference type="EMBL" id="VTWT01000006">
    <property type="protein sequence ID" value="KAA9332623.1"/>
    <property type="molecule type" value="Genomic_DNA"/>
</dbReference>
<feature type="transmembrane region" description="Helical" evidence="5">
    <location>
        <begin position="192"/>
        <end position="215"/>
    </location>
</feature>
<evidence type="ECO:0000256" key="1">
    <source>
        <dbReference type="ARBA" id="ARBA00004141"/>
    </source>
</evidence>
<organism evidence="6 7">
    <name type="scientific">Adhaeribacter soli</name>
    <dbReference type="NCBI Taxonomy" id="2607655"/>
    <lineage>
        <taxon>Bacteria</taxon>
        <taxon>Pseudomonadati</taxon>
        <taxon>Bacteroidota</taxon>
        <taxon>Cytophagia</taxon>
        <taxon>Cytophagales</taxon>
        <taxon>Hymenobacteraceae</taxon>
        <taxon>Adhaeribacter</taxon>
    </lineage>
</organism>
<feature type="transmembrane region" description="Helical" evidence="5">
    <location>
        <begin position="169"/>
        <end position="186"/>
    </location>
</feature>
<feature type="transmembrane region" description="Helical" evidence="5">
    <location>
        <begin position="136"/>
        <end position="157"/>
    </location>
</feature>
<reference evidence="6 7" key="1">
    <citation type="submission" date="2019-09" db="EMBL/GenBank/DDBJ databases">
        <title>Genome sequence of Adhaeribacter sp. M2.</title>
        <authorList>
            <person name="Srinivasan S."/>
        </authorList>
    </citation>
    <scope>NUCLEOTIDE SEQUENCE [LARGE SCALE GENOMIC DNA]</scope>
    <source>
        <strain evidence="6 7">M2</strain>
    </source>
</reference>
<evidence type="ECO:0000313" key="7">
    <source>
        <dbReference type="Proteomes" id="UP000326570"/>
    </source>
</evidence>
<dbReference type="RefSeq" id="WP_150904036.1">
    <property type="nucleotide sequence ID" value="NZ_VTWT01000006.1"/>
</dbReference>
<dbReference type="Proteomes" id="UP000326570">
    <property type="component" value="Unassembled WGS sequence"/>
</dbReference>
<feature type="transmembrane region" description="Helical" evidence="5">
    <location>
        <begin position="97"/>
        <end position="116"/>
    </location>
</feature>
<evidence type="ECO:0000256" key="3">
    <source>
        <dbReference type="ARBA" id="ARBA00022989"/>
    </source>
</evidence>